<keyword evidence="5 8" id="KW-1133">Transmembrane helix</keyword>
<keyword evidence="4 8" id="KW-0812">Transmembrane</keyword>
<dbReference type="PANTHER" id="PTHR21421:SF29">
    <property type="entry name" value="GUSTATORY RECEPTOR 5A FOR TREHALOSE-RELATED"/>
    <property type="match status" value="1"/>
</dbReference>
<evidence type="ECO:0000256" key="1">
    <source>
        <dbReference type="ARBA" id="ARBA00004651"/>
    </source>
</evidence>
<comment type="subcellular location">
    <subcellularLocation>
        <location evidence="1">Cell membrane</location>
        <topology evidence="1">Multi-pass membrane protein</topology>
    </subcellularLocation>
</comment>
<dbReference type="InterPro" id="IPR009318">
    <property type="entry name" value="Gustatory_rcpt"/>
</dbReference>
<organism evidence="9 10">
    <name type="scientific">Henosepilachna vigintioctopunctata</name>
    <dbReference type="NCBI Taxonomy" id="420089"/>
    <lineage>
        <taxon>Eukaryota</taxon>
        <taxon>Metazoa</taxon>
        <taxon>Ecdysozoa</taxon>
        <taxon>Arthropoda</taxon>
        <taxon>Hexapoda</taxon>
        <taxon>Insecta</taxon>
        <taxon>Pterygota</taxon>
        <taxon>Neoptera</taxon>
        <taxon>Endopterygota</taxon>
        <taxon>Coleoptera</taxon>
        <taxon>Polyphaga</taxon>
        <taxon>Cucujiformia</taxon>
        <taxon>Coccinelloidea</taxon>
        <taxon>Coccinellidae</taxon>
        <taxon>Epilachninae</taxon>
        <taxon>Epilachnini</taxon>
        <taxon>Henosepilachna</taxon>
    </lineage>
</organism>
<dbReference type="PANTHER" id="PTHR21421">
    <property type="entry name" value="GUSTATORY RECEPTOR"/>
    <property type="match status" value="1"/>
</dbReference>
<dbReference type="GO" id="GO:0050916">
    <property type="term" value="P:sensory perception of sweet taste"/>
    <property type="evidence" value="ECO:0007669"/>
    <property type="project" value="UniProtKB-ARBA"/>
</dbReference>
<keyword evidence="7" id="KW-0675">Receptor</keyword>
<dbReference type="EMBL" id="JARQZJ010000010">
    <property type="protein sequence ID" value="KAK9872285.1"/>
    <property type="molecule type" value="Genomic_DNA"/>
</dbReference>
<dbReference type="GO" id="GO:0008527">
    <property type="term" value="F:taste receptor activity"/>
    <property type="evidence" value="ECO:0007669"/>
    <property type="project" value="InterPro"/>
</dbReference>
<evidence type="ECO:0000256" key="6">
    <source>
        <dbReference type="ARBA" id="ARBA00023136"/>
    </source>
</evidence>
<comment type="similarity">
    <text evidence="2">Belongs to the insect chemoreceptor superfamily. Gustatory receptor (GR) family. Gr5a subfamily.</text>
</comment>
<reference evidence="9 10" key="1">
    <citation type="submission" date="2023-03" db="EMBL/GenBank/DDBJ databases">
        <title>Genome insight into feeding habits of ladybird beetles.</title>
        <authorList>
            <person name="Li H.-S."/>
            <person name="Huang Y.-H."/>
            <person name="Pang H."/>
        </authorList>
    </citation>
    <scope>NUCLEOTIDE SEQUENCE [LARGE SCALE GENOMIC DNA]</scope>
    <source>
        <strain evidence="9">SYSU_2023b</strain>
        <tissue evidence="9">Whole body</tissue>
    </source>
</reference>
<evidence type="ECO:0000313" key="9">
    <source>
        <dbReference type="EMBL" id="KAK9872285.1"/>
    </source>
</evidence>
<dbReference type="Pfam" id="PF06151">
    <property type="entry name" value="Trehalose_recp"/>
    <property type="match status" value="2"/>
</dbReference>
<keyword evidence="6 8" id="KW-0472">Membrane</keyword>
<comment type="caution">
    <text evidence="9">The sequence shown here is derived from an EMBL/GenBank/DDBJ whole genome shotgun (WGS) entry which is preliminary data.</text>
</comment>
<evidence type="ECO:0000313" key="10">
    <source>
        <dbReference type="Proteomes" id="UP001431783"/>
    </source>
</evidence>
<dbReference type="GO" id="GO:0005886">
    <property type="term" value="C:plasma membrane"/>
    <property type="evidence" value="ECO:0007669"/>
    <property type="project" value="UniProtKB-SubCell"/>
</dbReference>
<keyword evidence="10" id="KW-1185">Reference proteome</keyword>
<gene>
    <name evidence="9" type="ORF">WA026_017087</name>
</gene>
<evidence type="ECO:0000256" key="5">
    <source>
        <dbReference type="ARBA" id="ARBA00022989"/>
    </source>
</evidence>
<evidence type="ECO:0000256" key="8">
    <source>
        <dbReference type="SAM" id="Phobius"/>
    </source>
</evidence>
<evidence type="ECO:0008006" key="11">
    <source>
        <dbReference type="Google" id="ProtNLM"/>
    </source>
</evidence>
<evidence type="ECO:0000256" key="3">
    <source>
        <dbReference type="ARBA" id="ARBA00022475"/>
    </source>
</evidence>
<feature type="transmembrane region" description="Helical" evidence="8">
    <location>
        <begin position="140"/>
        <end position="166"/>
    </location>
</feature>
<dbReference type="Proteomes" id="UP001431783">
    <property type="component" value="Unassembled WGS sequence"/>
</dbReference>
<evidence type="ECO:0000256" key="2">
    <source>
        <dbReference type="ARBA" id="ARBA00005327"/>
    </source>
</evidence>
<name>A0AAW1TWV0_9CUCU</name>
<evidence type="ECO:0000256" key="7">
    <source>
        <dbReference type="ARBA" id="ARBA00023170"/>
    </source>
</evidence>
<dbReference type="AlphaFoldDB" id="A0AAW1TWV0"/>
<protein>
    <recommendedName>
        <fullName evidence="11">Gustatory receptor</fullName>
    </recommendedName>
</protein>
<sequence>MHTLLISIASIIHGVICAYFLMESNQPFEIFKLNIVLFYIRGAVTCLLFLKLAKNWPQLIKDFENVEIYLNNFPTSKRLVPELRIFTFTILFCAAVEHFSVHCMNFLIAYNCENNLLGILRRFFAYINYRQVFTYIHYNIFLGVFLQILNLSVTFGWTYADIFIIYTSRNFSEKLVQLKNQIYLTINEGIKRFILEVSVYPMILSGNKYFYITRDLILKIAGSIVTYELIMFQFSNDISEPPESPQC</sequence>
<evidence type="ECO:0000256" key="4">
    <source>
        <dbReference type="ARBA" id="ARBA00022692"/>
    </source>
</evidence>
<proteinExistence type="inferred from homology"/>
<accession>A0AAW1TWV0</accession>
<keyword evidence="3" id="KW-1003">Cell membrane</keyword>
<feature type="transmembrane region" description="Helical" evidence="8">
    <location>
        <begin position="33"/>
        <end position="53"/>
    </location>
</feature>